<evidence type="ECO:0000313" key="2">
    <source>
        <dbReference type="Proteomes" id="UP000177171"/>
    </source>
</evidence>
<name>A0A1G2LSQ6_9BACT</name>
<organism evidence="1 2">
    <name type="scientific">Candidatus Sungbacteria bacterium RIFCSPLOWO2_12_FULL_41_11</name>
    <dbReference type="NCBI Taxonomy" id="1802286"/>
    <lineage>
        <taxon>Bacteria</taxon>
        <taxon>Candidatus Sungiibacteriota</taxon>
    </lineage>
</organism>
<dbReference type="AlphaFoldDB" id="A0A1G2LSQ6"/>
<gene>
    <name evidence="1" type="ORF">A3G49_01505</name>
</gene>
<proteinExistence type="predicted"/>
<comment type="caution">
    <text evidence="1">The sequence shown here is derived from an EMBL/GenBank/DDBJ whole genome shotgun (WGS) entry which is preliminary data.</text>
</comment>
<dbReference type="EMBL" id="MHQY01000015">
    <property type="protein sequence ID" value="OHA13899.1"/>
    <property type="molecule type" value="Genomic_DNA"/>
</dbReference>
<dbReference type="Proteomes" id="UP000177171">
    <property type="component" value="Unassembled WGS sequence"/>
</dbReference>
<accession>A0A1G2LSQ6</accession>
<reference evidence="1 2" key="1">
    <citation type="journal article" date="2016" name="Nat. Commun.">
        <title>Thousands of microbial genomes shed light on interconnected biogeochemical processes in an aquifer system.</title>
        <authorList>
            <person name="Anantharaman K."/>
            <person name="Brown C.T."/>
            <person name="Hug L.A."/>
            <person name="Sharon I."/>
            <person name="Castelle C.J."/>
            <person name="Probst A.J."/>
            <person name="Thomas B.C."/>
            <person name="Singh A."/>
            <person name="Wilkins M.J."/>
            <person name="Karaoz U."/>
            <person name="Brodie E.L."/>
            <person name="Williams K.H."/>
            <person name="Hubbard S.S."/>
            <person name="Banfield J.F."/>
        </authorList>
    </citation>
    <scope>NUCLEOTIDE SEQUENCE [LARGE SCALE GENOMIC DNA]</scope>
</reference>
<evidence type="ECO:0000313" key="1">
    <source>
        <dbReference type="EMBL" id="OHA13899.1"/>
    </source>
</evidence>
<sequence>MEIGKEKFEPEKRLYKIPEEIRKELESIREDKFWTVENLERQFEDDIAFGAKMWTGFDAILERKNLRKENGRI</sequence>
<protein>
    <submittedName>
        <fullName evidence="1">Uncharacterized protein</fullName>
    </submittedName>
</protein>